<dbReference type="GO" id="GO:0003677">
    <property type="term" value="F:DNA binding"/>
    <property type="evidence" value="ECO:0007669"/>
    <property type="project" value="UniProtKB-KW"/>
</dbReference>
<dbReference type="Gene3D" id="1.10.472.80">
    <property type="entry name" value="Ypt/Rab-GAP domain of gyp1p, domain 3"/>
    <property type="match status" value="1"/>
</dbReference>
<keyword evidence="8" id="KW-1185">Reference proteome</keyword>
<evidence type="ECO:0000259" key="6">
    <source>
        <dbReference type="PROSITE" id="PS50943"/>
    </source>
</evidence>
<dbReference type="AlphaFoldDB" id="A0A8H7QQF8"/>
<evidence type="ECO:0000256" key="3">
    <source>
        <dbReference type="ARBA" id="ARBA00035107"/>
    </source>
</evidence>
<dbReference type="InterPro" id="IPR000195">
    <property type="entry name" value="Rab-GAP-TBC_dom"/>
</dbReference>
<feature type="region of interest" description="Disordered" evidence="4">
    <location>
        <begin position="144"/>
        <end position="198"/>
    </location>
</feature>
<evidence type="ECO:0000313" key="8">
    <source>
        <dbReference type="Proteomes" id="UP000603453"/>
    </source>
</evidence>
<accession>A0A8H7QQF8</accession>
<dbReference type="SUPFAM" id="SSF47413">
    <property type="entry name" value="lambda repressor-like DNA-binding domains"/>
    <property type="match status" value="1"/>
</dbReference>
<dbReference type="Gene3D" id="1.10.10.750">
    <property type="entry name" value="Ypt/Rab-GAP domain of gyp1p, domain 1"/>
    <property type="match status" value="1"/>
</dbReference>
<dbReference type="Pfam" id="PF08523">
    <property type="entry name" value="MBF1"/>
    <property type="match status" value="1"/>
</dbReference>
<keyword evidence="2" id="KW-0238">DNA-binding</keyword>
<dbReference type="GO" id="GO:0005096">
    <property type="term" value="F:GTPase activator activity"/>
    <property type="evidence" value="ECO:0007669"/>
    <property type="project" value="TreeGrafter"/>
</dbReference>
<dbReference type="Gene3D" id="1.10.260.40">
    <property type="entry name" value="lambda repressor-like DNA-binding domains"/>
    <property type="match status" value="1"/>
</dbReference>
<sequence length="744" mass="84529">MSFPSRPQETFGGRARSSSFNHSVIRRQHSDLLFTNTNSSHRMRRRPSFDSHVHRYEQRPVQPVASHSNFLAVSKKHVHNGASSIDDDSGSEEYTEEDDGSLCVRTTLGEHRDFVESPTPITPSDSKSFTSSFKDKLVVNRKNTSSAVQSAQSAPTTGKKGVFGMLSSKNSSTTTNGSQLYDDGSNATYPPPQKQTGQRDQYGFLKSTQWITEDEFNGFENYYAPMMKRRLLKWRQLLSDNHDMWPAKSSKVKRYIRKGIPPELRGQAWLHYSGAKARMESNVGLYLDLVRRAEELGSKNENLEIIERDLHRTFPENKAFRPYTSVDGSHTPPASVEEKNNIPIIKSLRRLLLAFSLYSPSIGYCQSLNYIAGMLLLFMTEEEAFWTFVMTITVILPPNVYDVTMEGANIDQNVLMILISERFPHLWNRMSGGKTFWECEEEGVGMPTCSLVTSHWFLTLFINILPIESVLRVWDCLFYDGQKVLFRIALGIFKLNENEIMAVHDPLEVFQVIQNMPKRMVDCNQLIDGTYLQYASTTQVSDEEIADRRELFKKRRDERRRNIPVQKAGKLSKRGTVRGAIIHRAKEARWFVERAKTMSDWDSVTVLRKRDPGKAKVTRTDAEINAARRAGVAIATDKKSTLTNSSHADTDHRRIAKLDRDNDVAPPPRVDVSVGKAIQKGRQDKKMLQKDLAVAINEKPQVVNEYESGKAIPNQNVLGKMERALGIKLRGKNIGDPLTFGKKK</sequence>
<reference evidence="7" key="1">
    <citation type="submission" date="2020-12" db="EMBL/GenBank/DDBJ databases">
        <title>Metabolic potential, ecology and presence of endohyphal bacteria is reflected in genomic diversity of Mucoromycotina.</title>
        <authorList>
            <person name="Muszewska A."/>
            <person name="Okrasinska A."/>
            <person name="Steczkiewicz K."/>
            <person name="Drgas O."/>
            <person name="Orlowska M."/>
            <person name="Perlinska-Lenart U."/>
            <person name="Aleksandrzak-Piekarczyk T."/>
            <person name="Szatraj K."/>
            <person name="Zielenkiewicz U."/>
            <person name="Pilsyk S."/>
            <person name="Malc E."/>
            <person name="Mieczkowski P."/>
            <person name="Kruszewska J.S."/>
            <person name="Biernat P."/>
            <person name="Pawlowska J."/>
        </authorList>
    </citation>
    <scope>NUCLEOTIDE SEQUENCE</scope>
    <source>
        <strain evidence="7">WA0000017839</strain>
    </source>
</reference>
<dbReference type="Pfam" id="PF01381">
    <property type="entry name" value="HTH_3"/>
    <property type="match status" value="1"/>
</dbReference>
<dbReference type="Pfam" id="PF00566">
    <property type="entry name" value="RabGAP-TBC"/>
    <property type="match status" value="1"/>
</dbReference>
<name>A0A8H7QQF8_9FUNG</name>
<dbReference type="PANTHER" id="PTHR47219">
    <property type="entry name" value="RAB GTPASE-ACTIVATING PROTEIN 1-LIKE"/>
    <property type="match status" value="1"/>
</dbReference>
<dbReference type="SMART" id="SM00530">
    <property type="entry name" value="HTH_XRE"/>
    <property type="match status" value="1"/>
</dbReference>
<dbReference type="CDD" id="cd00093">
    <property type="entry name" value="HTH_XRE"/>
    <property type="match status" value="1"/>
</dbReference>
<comment type="function">
    <text evidence="3">Transcriptional coactivator that stimulates GCN4-dependent transcriptional activity by bridging the DNA-binding region of GCN4 and TBP (SPT15), thereby recruiting TBP to GCN4-bound promoters. Involved in induction of the ribosome quality control (RQC) pathway; a pathway that degrades nascent peptide chains during problematic translation. Required to prevent stalled ribosomes from frameshifting.</text>
</comment>
<dbReference type="Gene3D" id="1.10.8.270">
    <property type="entry name" value="putative rabgap domain of human tbc1 domain family member 14 like domains"/>
    <property type="match status" value="1"/>
</dbReference>
<evidence type="ECO:0000259" key="5">
    <source>
        <dbReference type="PROSITE" id="PS50086"/>
    </source>
</evidence>
<dbReference type="InterPro" id="IPR035969">
    <property type="entry name" value="Rab-GAP_TBC_sf"/>
</dbReference>
<dbReference type="InterPro" id="IPR010982">
    <property type="entry name" value="Lambda_DNA-bd_dom_sf"/>
</dbReference>
<feature type="domain" description="Rab-GAP TBC" evidence="5">
    <location>
        <begin position="259"/>
        <end position="481"/>
    </location>
</feature>
<feature type="region of interest" description="Disordered" evidence="4">
    <location>
        <begin position="1"/>
        <end position="22"/>
    </location>
</feature>
<dbReference type="PROSITE" id="PS50086">
    <property type="entry name" value="TBC_RABGAP"/>
    <property type="match status" value="1"/>
</dbReference>
<dbReference type="InterPro" id="IPR050302">
    <property type="entry name" value="Rab_GAP_TBC_domain"/>
</dbReference>
<dbReference type="EMBL" id="JAEPRD010000161">
    <property type="protein sequence ID" value="KAG2195808.1"/>
    <property type="molecule type" value="Genomic_DNA"/>
</dbReference>
<feature type="domain" description="HTH cro/C1-type" evidence="6">
    <location>
        <begin position="678"/>
        <end position="732"/>
    </location>
</feature>
<dbReference type="InterPro" id="IPR013729">
    <property type="entry name" value="MBF1_N"/>
</dbReference>
<comment type="caution">
    <text evidence="7">The sequence shown here is derived from an EMBL/GenBank/DDBJ whole genome shotgun (WGS) entry which is preliminary data.</text>
</comment>
<evidence type="ECO:0000313" key="7">
    <source>
        <dbReference type="EMBL" id="KAG2195808.1"/>
    </source>
</evidence>
<protein>
    <submittedName>
        <fullName evidence="7">Uncharacterized protein</fullName>
    </submittedName>
</protein>
<dbReference type="PANTHER" id="PTHR47219:SF20">
    <property type="entry name" value="TBC1 DOMAIN FAMILY MEMBER 2B"/>
    <property type="match status" value="1"/>
</dbReference>
<feature type="region of interest" description="Disordered" evidence="4">
    <location>
        <begin position="80"/>
        <end position="100"/>
    </location>
</feature>
<dbReference type="SUPFAM" id="SSF47923">
    <property type="entry name" value="Ypt/Rab-GAP domain of gyp1p"/>
    <property type="match status" value="2"/>
</dbReference>
<proteinExistence type="inferred from homology"/>
<dbReference type="OrthoDB" id="294251at2759"/>
<dbReference type="SMART" id="SM00164">
    <property type="entry name" value="TBC"/>
    <property type="match status" value="1"/>
</dbReference>
<evidence type="ECO:0000256" key="1">
    <source>
        <dbReference type="ARBA" id="ARBA00009802"/>
    </source>
</evidence>
<comment type="similarity">
    <text evidence="1">Belongs to the MBF1 family.</text>
</comment>
<evidence type="ECO:0000256" key="2">
    <source>
        <dbReference type="ARBA" id="ARBA00023125"/>
    </source>
</evidence>
<organism evidence="7 8">
    <name type="scientific">Mucor saturninus</name>
    <dbReference type="NCBI Taxonomy" id="64648"/>
    <lineage>
        <taxon>Eukaryota</taxon>
        <taxon>Fungi</taxon>
        <taxon>Fungi incertae sedis</taxon>
        <taxon>Mucoromycota</taxon>
        <taxon>Mucoromycotina</taxon>
        <taxon>Mucoromycetes</taxon>
        <taxon>Mucorales</taxon>
        <taxon>Mucorineae</taxon>
        <taxon>Mucoraceae</taxon>
        <taxon>Mucor</taxon>
    </lineage>
</organism>
<dbReference type="Proteomes" id="UP000603453">
    <property type="component" value="Unassembled WGS sequence"/>
</dbReference>
<dbReference type="GO" id="GO:0031267">
    <property type="term" value="F:small GTPase binding"/>
    <property type="evidence" value="ECO:0007669"/>
    <property type="project" value="TreeGrafter"/>
</dbReference>
<dbReference type="PROSITE" id="PS50943">
    <property type="entry name" value="HTH_CROC1"/>
    <property type="match status" value="1"/>
</dbReference>
<dbReference type="InterPro" id="IPR001387">
    <property type="entry name" value="Cro/C1-type_HTH"/>
</dbReference>
<feature type="compositionally biased region" description="Polar residues" evidence="4">
    <location>
        <begin position="144"/>
        <end position="156"/>
    </location>
</feature>
<feature type="compositionally biased region" description="Acidic residues" evidence="4">
    <location>
        <begin position="85"/>
        <end position="100"/>
    </location>
</feature>
<gene>
    <name evidence="7" type="ORF">INT47_010018</name>
</gene>
<feature type="compositionally biased region" description="Low complexity" evidence="4">
    <location>
        <begin position="167"/>
        <end position="178"/>
    </location>
</feature>
<dbReference type="FunFam" id="1.10.260.40:FF:000018">
    <property type="entry name" value="Multiprotein bridging factor 1"/>
    <property type="match status" value="1"/>
</dbReference>
<evidence type="ECO:0000256" key="4">
    <source>
        <dbReference type="SAM" id="MobiDB-lite"/>
    </source>
</evidence>